<dbReference type="AlphaFoldDB" id="A0A6J4JQJ2"/>
<dbReference type="InterPro" id="IPR027417">
    <property type="entry name" value="P-loop_NTPase"/>
</dbReference>
<gene>
    <name evidence="5" type="ORF">AVDCRST_MAG26-3655</name>
</gene>
<dbReference type="CDD" id="cd03255">
    <property type="entry name" value="ABC_MJ0796_LolCDE_FtsE"/>
    <property type="match status" value="1"/>
</dbReference>
<reference evidence="5" key="1">
    <citation type="submission" date="2020-02" db="EMBL/GenBank/DDBJ databases">
        <authorList>
            <person name="Meier V. D."/>
        </authorList>
    </citation>
    <scope>NUCLEOTIDE SEQUENCE</scope>
    <source>
        <strain evidence="5">AVDCRST_MAG26</strain>
    </source>
</reference>
<dbReference type="GO" id="GO:0098796">
    <property type="term" value="C:membrane protein complex"/>
    <property type="evidence" value="ECO:0007669"/>
    <property type="project" value="UniProtKB-ARBA"/>
</dbReference>
<protein>
    <submittedName>
        <fullName evidence="5">Methionine ABC transporter ATP-binding protein</fullName>
    </submittedName>
</protein>
<dbReference type="PANTHER" id="PTHR24220">
    <property type="entry name" value="IMPORT ATP-BINDING PROTEIN"/>
    <property type="match status" value="1"/>
</dbReference>
<evidence type="ECO:0000313" key="5">
    <source>
        <dbReference type="EMBL" id="CAA9284898.1"/>
    </source>
</evidence>
<dbReference type="SMART" id="SM00382">
    <property type="entry name" value="AAA"/>
    <property type="match status" value="1"/>
</dbReference>
<dbReference type="GO" id="GO:0016887">
    <property type="term" value="F:ATP hydrolysis activity"/>
    <property type="evidence" value="ECO:0007669"/>
    <property type="project" value="InterPro"/>
</dbReference>
<dbReference type="GO" id="GO:0005524">
    <property type="term" value="F:ATP binding"/>
    <property type="evidence" value="ECO:0007669"/>
    <property type="project" value="UniProtKB-KW"/>
</dbReference>
<dbReference type="GO" id="GO:0005886">
    <property type="term" value="C:plasma membrane"/>
    <property type="evidence" value="ECO:0007669"/>
    <property type="project" value="TreeGrafter"/>
</dbReference>
<evidence type="ECO:0000256" key="3">
    <source>
        <dbReference type="ARBA" id="ARBA00022840"/>
    </source>
</evidence>
<proteinExistence type="predicted"/>
<keyword evidence="2" id="KW-0547">Nucleotide-binding</keyword>
<sequence>MEPLLEAHDLWRTYPSGEGAVHAVAGVSLAVQSGEFVALTGRSGSGKTTLLNLLGGLDRPTSGVVRIDGVDIATLGERRMTRLRRGRLGFVFQAYGLIPTLSALENVELPLHLMGWRWRRRQERAMETLDMVGIGGRAAHRVYELSGGEQQRVAVARALAGGPGLILADEPTGSLDTATAAGLWNLLARIVQEAGVALIAVTHDLSVRDYATRALSMQDGRLEA</sequence>
<dbReference type="PROSITE" id="PS50893">
    <property type="entry name" value="ABC_TRANSPORTER_2"/>
    <property type="match status" value="1"/>
</dbReference>
<dbReference type="InterPro" id="IPR003593">
    <property type="entry name" value="AAA+_ATPase"/>
</dbReference>
<accession>A0A6J4JQJ2</accession>
<dbReference type="PROSITE" id="PS00211">
    <property type="entry name" value="ABC_TRANSPORTER_1"/>
    <property type="match status" value="1"/>
</dbReference>
<dbReference type="Gene3D" id="3.40.50.300">
    <property type="entry name" value="P-loop containing nucleotide triphosphate hydrolases"/>
    <property type="match status" value="1"/>
</dbReference>
<evidence type="ECO:0000259" key="4">
    <source>
        <dbReference type="PROSITE" id="PS50893"/>
    </source>
</evidence>
<keyword evidence="1" id="KW-0813">Transport</keyword>
<name>A0A6J4JQJ2_9CHLR</name>
<keyword evidence="3 5" id="KW-0067">ATP-binding</keyword>
<dbReference type="InterPro" id="IPR015854">
    <property type="entry name" value="ABC_transpr_LolD-like"/>
</dbReference>
<dbReference type="Pfam" id="PF00005">
    <property type="entry name" value="ABC_tran"/>
    <property type="match status" value="1"/>
</dbReference>
<feature type="domain" description="ABC transporter" evidence="4">
    <location>
        <begin position="5"/>
        <end position="224"/>
    </location>
</feature>
<dbReference type="SUPFAM" id="SSF52540">
    <property type="entry name" value="P-loop containing nucleoside triphosphate hydrolases"/>
    <property type="match status" value="1"/>
</dbReference>
<dbReference type="InterPro" id="IPR017911">
    <property type="entry name" value="MacB-like_ATP-bd"/>
</dbReference>
<dbReference type="PANTHER" id="PTHR24220:SF685">
    <property type="entry name" value="ABC TRANSPORTER RELATED"/>
    <property type="match status" value="1"/>
</dbReference>
<evidence type="ECO:0000256" key="2">
    <source>
        <dbReference type="ARBA" id="ARBA00022741"/>
    </source>
</evidence>
<organism evidence="5">
    <name type="scientific">uncultured Chloroflexia bacterium</name>
    <dbReference type="NCBI Taxonomy" id="1672391"/>
    <lineage>
        <taxon>Bacteria</taxon>
        <taxon>Bacillati</taxon>
        <taxon>Chloroflexota</taxon>
        <taxon>Chloroflexia</taxon>
        <taxon>environmental samples</taxon>
    </lineage>
</organism>
<dbReference type="GO" id="GO:0022857">
    <property type="term" value="F:transmembrane transporter activity"/>
    <property type="evidence" value="ECO:0007669"/>
    <property type="project" value="TreeGrafter"/>
</dbReference>
<dbReference type="FunFam" id="3.40.50.300:FF:000032">
    <property type="entry name" value="Export ABC transporter ATP-binding protein"/>
    <property type="match status" value="1"/>
</dbReference>
<dbReference type="InterPro" id="IPR017871">
    <property type="entry name" value="ABC_transporter-like_CS"/>
</dbReference>
<dbReference type="EMBL" id="CADCTK010000852">
    <property type="protein sequence ID" value="CAA9284898.1"/>
    <property type="molecule type" value="Genomic_DNA"/>
</dbReference>
<dbReference type="InterPro" id="IPR003439">
    <property type="entry name" value="ABC_transporter-like_ATP-bd"/>
</dbReference>
<evidence type="ECO:0000256" key="1">
    <source>
        <dbReference type="ARBA" id="ARBA00022448"/>
    </source>
</evidence>